<dbReference type="OrthoDB" id="2312259at2759"/>
<keyword evidence="1" id="KW-0862">Zinc</keyword>
<feature type="domain" description="UBP-type" evidence="2">
    <location>
        <begin position="310"/>
        <end position="423"/>
    </location>
</feature>
<dbReference type="Proteomes" id="UP000247702">
    <property type="component" value="Unassembled WGS sequence"/>
</dbReference>
<evidence type="ECO:0000313" key="5">
    <source>
        <dbReference type="Proteomes" id="UP000247702"/>
    </source>
</evidence>
<dbReference type="Gene3D" id="3.30.40.10">
    <property type="entry name" value="Zinc/RING finger domain, C3HC4 (zinc finger)"/>
    <property type="match status" value="3"/>
</dbReference>
<evidence type="ECO:0000313" key="4">
    <source>
        <dbReference type="EMBL" id="GES80021.1"/>
    </source>
</evidence>
<dbReference type="InterPro" id="IPR013083">
    <property type="entry name" value="Znf_RING/FYVE/PHD"/>
</dbReference>
<gene>
    <name evidence="4" type="ORF">RCL2_000732200</name>
    <name evidence="3" type="ORF">RclHR1_00800010</name>
</gene>
<dbReference type="Proteomes" id="UP000615446">
    <property type="component" value="Unassembled WGS sequence"/>
</dbReference>
<keyword evidence="5" id="KW-1185">Reference proteome</keyword>
<dbReference type="AlphaFoldDB" id="A0A2Z6S618"/>
<reference evidence="4" key="2">
    <citation type="submission" date="2019-10" db="EMBL/GenBank/DDBJ databases">
        <title>Conservation and host-specific expression of non-tandemly repeated heterogenous ribosome RNA gene in arbuscular mycorrhizal fungi.</title>
        <authorList>
            <person name="Maeda T."/>
            <person name="Kobayashi Y."/>
            <person name="Nakagawa T."/>
            <person name="Ezawa T."/>
            <person name="Yamaguchi K."/>
            <person name="Bino T."/>
            <person name="Nishimoto Y."/>
            <person name="Shigenobu S."/>
            <person name="Kawaguchi M."/>
        </authorList>
    </citation>
    <scope>NUCLEOTIDE SEQUENCE</scope>
    <source>
        <strain evidence="4">HR1</strain>
    </source>
</reference>
<reference evidence="3 5" key="1">
    <citation type="submission" date="2017-11" db="EMBL/GenBank/DDBJ databases">
        <title>The genome of Rhizophagus clarus HR1 reveals common genetic basis of auxotrophy among arbuscular mycorrhizal fungi.</title>
        <authorList>
            <person name="Kobayashi Y."/>
        </authorList>
    </citation>
    <scope>NUCLEOTIDE SEQUENCE [LARGE SCALE GENOMIC DNA]</scope>
    <source>
        <strain evidence="3 5">HR1</strain>
    </source>
</reference>
<feature type="domain" description="UBP-type" evidence="2">
    <location>
        <begin position="446"/>
        <end position="558"/>
    </location>
</feature>
<evidence type="ECO:0000313" key="3">
    <source>
        <dbReference type="EMBL" id="GBC08283.1"/>
    </source>
</evidence>
<dbReference type="PANTHER" id="PTHR47665:SF1">
    <property type="entry name" value="HISTONE DEACETYLASE-LIKE PROTEIN"/>
    <property type="match status" value="1"/>
</dbReference>
<keyword evidence="1" id="KW-0863">Zinc-finger</keyword>
<evidence type="ECO:0000256" key="1">
    <source>
        <dbReference type="PROSITE-ProRule" id="PRU00502"/>
    </source>
</evidence>
<dbReference type="InterPro" id="IPR001607">
    <property type="entry name" value="Znf_UBP"/>
</dbReference>
<dbReference type="EMBL" id="BEXD01004204">
    <property type="protein sequence ID" value="GBC08283.1"/>
    <property type="molecule type" value="Genomic_DNA"/>
</dbReference>
<proteinExistence type="predicted"/>
<dbReference type="PANTHER" id="PTHR47665">
    <property type="entry name" value="HISTONE DEACETYLASE-LIKE PROTEIN"/>
    <property type="match status" value="1"/>
</dbReference>
<name>A0A2Z6S618_9GLOM</name>
<organism evidence="3 5">
    <name type="scientific">Rhizophagus clarus</name>
    <dbReference type="NCBI Taxonomy" id="94130"/>
    <lineage>
        <taxon>Eukaryota</taxon>
        <taxon>Fungi</taxon>
        <taxon>Fungi incertae sedis</taxon>
        <taxon>Mucoromycota</taxon>
        <taxon>Glomeromycotina</taxon>
        <taxon>Glomeromycetes</taxon>
        <taxon>Glomerales</taxon>
        <taxon>Glomeraceae</taxon>
        <taxon>Rhizophagus</taxon>
    </lineage>
</organism>
<protein>
    <recommendedName>
        <fullName evidence="2">UBP-type domain-containing protein</fullName>
    </recommendedName>
</protein>
<feature type="domain" description="UBP-type" evidence="2">
    <location>
        <begin position="184"/>
        <end position="301"/>
    </location>
</feature>
<dbReference type="SMART" id="SM00290">
    <property type="entry name" value="ZnF_UBP"/>
    <property type="match status" value="3"/>
</dbReference>
<dbReference type="GO" id="GO:0008270">
    <property type="term" value="F:zinc ion binding"/>
    <property type="evidence" value="ECO:0007669"/>
    <property type="project" value="UniProtKB-KW"/>
</dbReference>
<comment type="caution">
    <text evidence="3">The sequence shown here is derived from an EMBL/GenBank/DDBJ whole genome shotgun (WGS) entry which is preliminary data.</text>
</comment>
<sequence length="579" mass="67868">MKPPNYDGTIHPDEWIKQIRLFCQLKKITTNREILGICKLLINSNINISQDNIYTIDNLIKVLKENPFHAMFKNTAKRKLQYMKYVEEKDGGDIVRFTRDFCSLCYDAEINEEINEVKKYWKETLSNNKLLQKEFSNKIENIESMDELVEKFDEVISERNQIINHNSIEAEEFPSIFLGSTKNGRCNHAKTSINIEKFKSKILSLICSDVKCVACVNNRTKELSKQAIWLCLACCKPHCSRNDERHGVQHSEENENHHISLDLKNFNVWCYKCERYVFISSDENQGISQVQAIIQKYQRDAKMEKQDMENNCKHVEESVNTRKLEKKMPSLLDLDIKCVTCVNNNARKLTEQTIWLCLACCKPHCSRFDERHGIQHYEENVNHNISLDLKTLKAWCYKCERYVAPSLDKNQGISKAQAIIRSYFRRDVRMMEEDTENSSTLDFYNPRCKHVEVSVNIKKLKKKLPDLTFLNIKCITCVNNSTRELSRQAIWLCLACCKPHCSRFDERHGIQHYEENVNHNISLDLKTLKAWCYKCERYVVPSLNKNQGIAKAQAIIKGYLRKDTEIEEDDMENNLSFNF</sequence>
<dbReference type="EMBL" id="BLAL01000047">
    <property type="protein sequence ID" value="GES80021.1"/>
    <property type="molecule type" value="Genomic_DNA"/>
</dbReference>
<dbReference type="Pfam" id="PF02148">
    <property type="entry name" value="zf-UBP"/>
    <property type="match status" value="3"/>
</dbReference>
<accession>A0A2Z6S618</accession>
<dbReference type="SUPFAM" id="SSF57850">
    <property type="entry name" value="RING/U-box"/>
    <property type="match status" value="3"/>
</dbReference>
<dbReference type="PROSITE" id="PS50271">
    <property type="entry name" value="ZF_UBP"/>
    <property type="match status" value="3"/>
</dbReference>
<evidence type="ECO:0000259" key="2">
    <source>
        <dbReference type="PROSITE" id="PS50271"/>
    </source>
</evidence>
<dbReference type="STRING" id="94130.A0A2Z6S618"/>
<keyword evidence="1" id="KW-0479">Metal-binding</keyword>